<dbReference type="PANTHER" id="PTHR36091">
    <property type="entry name" value="ALTERED INHERITANCE OF MITOCHONDRIA PROTEIN 9, MITOCHONDRIAL"/>
    <property type="match status" value="1"/>
</dbReference>
<reference evidence="1 2" key="1">
    <citation type="journal article" date="2018" name="Front. Microbiol.">
        <title>Genome-Wide Analysis of Corynespora cassiicola Leaf Fall Disease Putative Effectors.</title>
        <authorList>
            <person name="Lopez D."/>
            <person name="Ribeiro S."/>
            <person name="Label P."/>
            <person name="Fumanal B."/>
            <person name="Venisse J.S."/>
            <person name="Kohler A."/>
            <person name="de Oliveira R.R."/>
            <person name="Labutti K."/>
            <person name="Lipzen A."/>
            <person name="Lail K."/>
            <person name="Bauer D."/>
            <person name="Ohm R.A."/>
            <person name="Barry K.W."/>
            <person name="Spatafora J."/>
            <person name="Grigoriev I.V."/>
            <person name="Martin F.M."/>
            <person name="Pujade-Renaud V."/>
        </authorList>
    </citation>
    <scope>NUCLEOTIDE SEQUENCE [LARGE SCALE GENOMIC DNA]</scope>
    <source>
        <strain evidence="1 2">Philippines</strain>
    </source>
</reference>
<protein>
    <recommendedName>
        <fullName evidence="3">Aminoglycoside phosphotransferase domain-containing protein</fullName>
    </recommendedName>
</protein>
<dbReference type="PANTHER" id="PTHR36091:SF2">
    <property type="entry name" value="AMINOGLYCOSIDE PHOSPHOTRANSFERASE DOMAIN-CONTAINING PROTEIN"/>
    <property type="match status" value="1"/>
</dbReference>
<accession>A0A2T2NWX0</accession>
<dbReference type="InterPro" id="IPR011009">
    <property type="entry name" value="Kinase-like_dom_sf"/>
</dbReference>
<dbReference type="Gene3D" id="3.90.1200.10">
    <property type="match status" value="1"/>
</dbReference>
<dbReference type="GO" id="GO:0005739">
    <property type="term" value="C:mitochondrion"/>
    <property type="evidence" value="ECO:0007669"/>
    <property type="project" value="TreeGrafter"/>
</dbReference>
<dbReference type="SUPFAM" id="SSF56112">
    <property type="entry name" value="Protein kinase-like (PK-like)"/>
    <property type="match status" value="1"/>
</dbReference>
<proteinExistence type="predicted"/>
<organism evidence="1 2">
    <name type="scientific">Corynespora cassiicola Philippines</name>
    <dbReference type="NCBI Taxonomy" id="1448308"/>
    <lineage>
        <taxon>Eukaryota</taxon>
        <taxon>Fungi</taxon>
        <taxon>Dikarya</taxon>
        <taxon>Ascomycota</taxon>
        <taxon>Pezizomycotina</taxon>
        <taxon>Dothideomycetes</taxon>
        <taxon>Pleosporomycetidae</taxon>
        <taxon>Pleosporales</taxon>
        <taxon>Corynesporascaceae</taxon>
        <taxon>Corynespora</taxon>
    </lineage>
</organism>
<dbReference type="OrthoDB" id="10003767at2759"/>
<keyword evidence="2" id="KW-1185">Reference proteome</keyword>
<evidence type="ECO:0000313" key="1">
    <source>
        <dbReference type="EMBL" id="PSN69915.1"/>
    </source>
</evidence>
<evidence type="ECO:0008006" key="3">
    <source>
        <dbReference type="Google" id="ProtNLM"/>
    </source>
</evidence>
<dbReference type="STRING" id="1448308.A0A2T2NWX0"/>
<dbReference type="EMBL" id="KZ678132">
    <property type="protein sequence ID" value="PSN69915.1"/>
    <property type="molecule type" value="Genomic_DNA"/>
</dbReference>
<sequence length="137" mass="15526">MAVCRNSSSHLATDFFCRGPSTSTDHSKDTDLESALTAGAKKEIAYLTKSGQSLHPIQRLQREVYNYQKQSPLDHLDSLHKYLQIASYLIPYNKTSTRPTLRHPNLQPNNVFVSDELEITGLIDWQNCAILPLFFAM</sequence>
<evidence type="ECO:0000313" key="2">
    <source>
        <dbReference type="Proteomes" id="UP000240883"/>
    </source>
</evidence>
<dbReference type="Proteomes" id="UP000240883">
    <property type="component" value="Unassembled WGS sequence"/>
</dbReference>
<dbReference type="InterPro" id="IPR051035">
    <property type="entry name" value="Mito_inheritance_9"/>
</dbReference>
<gene>
    <name evidence="1" type="ORF">BS50DRAFT_618879</name>
</gene>
<name>A0A2T2NWX0_CORCC</name>
<dbReference type="AlphaFoldDB" id="A0A2T2NWX0"/>